<dbReference type="InterPro" id="IPR008906">
    <property type="entry name" value="HATC_C_dom"/>
</dbReference>
<evidence type="ECO:0000256" key="2">
    <source>
        <dbReference type="ARBA" id="ARBA00022723"/>
    </source>
</evidence>
<dbReference type="Pfam" id="PF05699">
    <property type="entry name" value="Dimer_Tnp_hAT"/>
    <property type="match status" value="1"/>
</dbReference>
<dbReference type="PANTHER" id="PTHR46481">
    <property type="entry name" value="ZINC FINGER BED DOMAIN-CONTAINING PROTEIN 4"/>
    <property type="match status" value="1"/>
</dbReference>
<dbReference type="InterPro" id="IPR036236">
    <property type="entry name" value="Znf_C2H2_sf"/>
</dbReference>
<accession>A0ABD2VUC8</accession>
<evidence type="ECO:0000256" key="5">
    <source>
        <dbReference type="ARBA" id="ARBA00023015"/>
    </source>
</evidence>
<dbReference type="GO" id="GO:0009791">
    <property type="term" value="P:post-embryonic development"/>
    <property type="evidence" value="ECO:0007669"/>
    <property type="project" value="UniProtKB-ARBA"/>
</dbReference>
<sequence>MTQANDNESLYNKQFLIRPCEIYKDEFFECERPRARVHQYFIKGDYKDCASWKEDYENCKLWMNYQNTNAYTAGSLEGIISGLEMSRNSVCILVILLCVLKFSVFGSPPRKMSFMRLLNPKKRSASADGLGAPSMETISVIDVLTEYLEKCSKTERHAILEKCMTSSSSGSESDDEASTSNTRHTPKDDQKIESSSTDALNLMQLDEKHDLSASDNTPMPTPQTQPPLQDTADCKKLKHDLLFCNNCHLRGHEAATCRRQGQASAQTPENDTNASGDQNENSKRNSSGNPKYRGNNNNNNNREVKSYDNKMKIHGLKVQQYIKLKNNDAYAQQFCEKKFQEYNAEIVKITRSIDDVDYRGISMNAAVLNDSLDDIAEISFNFEYMNFDENRNFADNMDQNYIENYNENNDTQQTHEKDESSQQDENIQQQCDSASQVWQHATLTEDKSMWLCRHCEKKFKYSKNTSNLIQHLSKKHPLYFTYHKKEKTIKGNTCKRNSNIAVSTSNIMECFNKVQSYQEDGKMHDKITNIILYMISKDMEPISICTKEGFQALMKTVAPHYEIPSAKTLSHKLECKFDILKSRFMEDLADSICYCITADCWKDVSNQSYMGVTVSFLSSKYEWVTRSLGLFPLDERHNAEYLKSKLQHVFEKFKLDKKKLNVLINDGEQAKKNAAIEVVGIDKYLTCSAHKVSHLIPDVLKTLPVSDIELKKARLILIIEKMRNIIKKIRSSTPATDELVKAQKQNDISEGKILHLILDIEIRWTSLHAMVNRYLELETYIYSSMSQVKNAIDVLNREELAIMQDLVLLTGPIVSVIQSIGGEDYPTCGLIIPLINGLAACIPKLEPVTVEGKEFQNKLSQAISYRFKDFEFISPLAAATFCDPRYKKNSFQNSLAMERVQRRIISELSTDKLNINNMDHTSPPSKKSKPCPWDLDDMKRKNENLITRIDIETNKLHPELVQFYKLARLDRDEDPIKFWKKKREAFPNLAPLAVKYVAALATSVPSERLFSQAGLQKSKIRNRLNPETLNMIVFLHSCELEDWVTC</sequence>
<dbReference type="Pfam" id="PF11326">
    <property type="entry name" value="PANTS-like"/>
    <property type="match status" value="1"/>
</dbReference>
<keyword evidence="3 9" id="KW-0863">Zinc-finger</keyword>
<dbReference type="SMART" id="SM00614">
    <property type="entry name" value="ZnF_BED"/>
    <property type="match status" value="1"/>
</dbReference>
<dbReference type="PANTHER" id="PTHR46481:SF10">
    <property type="entry name" value="ZINC FINGER BED DOMAIN-CONTAINING PROTEIN 39"/>
    <property type="match status" value="1"/>
</dbReference>
<name>A0ABD2VUC8_9HYME</name>
<dbReference type="InterPro" id="IPR021475">
    <property type="entry name" value="Pants/Emi1-like"/>
</dbReference>
<dbReference type="EMBL" id="JBJJXI010000174">
    <property type="protein sequence ID" value="KAL3384382.1"/>
    <property type="molecule type" value="Genomic_DNA"/>
</dbReference>
<dbReference type="SUPFAM" id="SSF57667">
    <property type="entry name" value="beta-beta-alpha zinc fingers"/>
    <property type="match status" value="1"/>
</dbReference>
<dbReference type="SUPFAM" id="SSF140996">
    <property type="entry name" value="Hermes dimerisation domain"/>
    <property type="match status" value="1"/>
</dbReference>
<evidence type="ECO:0000313" key="13">
    <source>
        <dbReference type="Proteomes" id="UP001627154"/>
    </source>
</evidence>
<proteinExistence type="predicted"/>
<dbReference type="PROSITE" id="PS50808">
    <property type="entry name" value="ZF_BED"/>
    <property type="match status" value="1"/>
</dbReference>
<dbReference type="Proteomes" id="UP001627154">
    <property type="component" value="Unassembled WGS sequence"/>
</dbReference>
<keyword evidence="4" id="KW-0862">Zinc</keyword>
<evidence type="ECO:0000256" key="3">
    <source>
        <dbReference type="ARBA" id="ARBA00022771"/>
    </source>
</evidence>
<evidence type="ECO:0000256" key="8">
    <source>
        <dbReference type="ARBA" id="ARBA00023242"/>
    </source>
</evidence>
<gene>
    <name evidence="12" type="ORF">TKK_019860</name>
</gene>
<dbReference type="SUPFAM" id="SSF53098">
    <property type="entry name" value="Ribonuclease H-like"/>
    <property type="match status" value="1"/>
</dbReference>
<dbReference type="Pfam" id="PF02892">
    <property type="entry name" value="zf-BED"/>
    <property type="match status" value="1"/>
</dbReference>
<keyword evidence="6" id="KW-0238">DNA-binding</keyword>
<protein>
    <recommendedName>
        <fullName evidence="11">BED-type domain-containing protein</fullName>
    </recommendedName>
</protein>
<evidence type="ECO:0000256" key="10">
    <source>
        <dbReference type="SAM" id="MobiDB-lite"/>
    </source>
</evidence>
<evidence type="ECO:0000256" key="1">
    <source>
        <dbReference type="ARBA" id="ARBA00004123"/>
    </source>
</evidence>
<keyword evidence="13" id="KW-1185">Reference proteome</keyword>
<organism evidence="12 13">
    <name type="scientific">Trichogramma kaykai</name>
    <dbReference type="NCBI Taxonomy" id="54128"/>
    <lineage>
        <taxon>Eukaryota</taxon>
        <taxon>Metazoa</taxon>
        <taxon>Ecdysozoa</taxon>
        <taxon>Arthropoda</taxon>
        <taxon>Hexapoda</taxon>
        <taxon>Insecta</taxon>
        <taxon>Pterygota</taxon>
        <taxon>Neoptera</taxon>
        <taxon>Endopterygota</taxon>
        <taxon>Hymenoptera</taxon>
        <taxon>Apocrita</taxon>
        <taxon>Proctotrupomorpha</taxon>
        <taxon>Chalcidoidea</taxon>
        <taxon>Trichogrammatidae</taxon>
        <taxon>Trichogramma</taxon>
    </lineage>
</organism>
<dbReference type="InterPro" id="IPR003656">
    <property type="entry name" value="Znf_BED"/>
</dbReference>
<dbReference type="GO" id="GO:0005634">
    <property type="term" value="C:nucleus"/>
    <property type="evidence" value="ECO:0007669"/>
    <property type="project" value="UniProtKB-SubCell"/>
</dbReference>
<feature type="domain" description="BED-type" evidence="11">
    <location>
        <begin position="432"/>
        <end position="483"/>
    </location>
</feature>
<keyword evidence="7" id="KW-0804">Transcription</keyword>
<keyword evidence="5" id="KW-0805">Transcription regulation</keyword>
<evidence type="ECO:0000256" key="9">
    <source>
        <dbReference type="PROSITE-ProRule" id="PRU00027"/>
    </source>
</evidence>
<dbReference type="GO" id="GO:0008270">
    <property type="term" value="F:zinc ion binding"/>
    <property type="evidence" value="ECO:0007669"/>
    <property type="project" value="UniProtKB-KW"/>
</dbReference>
<evidence type="ECO:0000259" key="11">
    <source>
        <dbReference type="PROSITE" id="PS50808"/>
    </source>
</evidence>
<feature type="compositionally biased region" description="Polar residues" evidence="10">
    <location>
        <begin position="259"/>
        <end position="289"/>
    </location>
</feature>
<evidence type="ECO:0000256" key="6">
    <source>
        <dbReference type="ARBA" id="ARBA00023125"/>
    </source>
</evidence>
<evidence type="ECO:0000256" key="4">
    <source>
        <dbReference type="ARBA" id="ARBA00022833"/>
    </source>
</evidence>
<dbReference type="GO" id="GO:0003677">
    <property type="term" value="F:DNA binding"/>
    <property type="evidence" value="ECO:0007669"/>
    <property type="project" value="UniProtKB-KW"/>
</dbReference>
<feature type="region of interest" description="Disordered" evidence="10">
    <location>
        <begin position="211"/>
        <end position="231"/>
    </location>
</feature>
<feature type="region of interest" description="Disordered" evidence="10">
    <location>
        <begin position="259"/>
        <end position="304"/>
    </location>
</feature>
<feature type="region of interest" description="Disordered" evidence="10">
    <location>
        <begin position="163"/>
        <end position="194"/>
    </location>
</feature>
<dbReference type="InterPro" id="IPR012337">
    <property type="entry name" value="RNaseH-like_sf"/>
</dbReference>
<keyword evidence="8" id="KW-0539">Nucleus</keyword>
<reference evidence="12 13" key="1">
    <citation type="journal article" date="2024" name="bioRxiv">
        <title>A reference genome for Trichogramma kaykai: A tiny desert-dwelling parasitoid wasp with competing sex-ratio distorters.</title>
        <authorList>
            <person name="Culotta J."/>
            <person name="Lindsey A.R."/>
        </authorList>
    </citation>
    <scope>NUCLEOTIDE SEQUENCE [LARGE SCALE GENOMIC DNA]</scope>
    <source>
        <strain evidence="12 13">KSX58</strain>
    </source>
</reference>
<dbReference type="InterPro" id="IPR052035">
    <property type="entry name" value="ZnF_BED_domain_contain"/>
</dbReference>
<dbReference type="AlphaFoldDB" id="A0ABD2VUC8"/>
<evidence type="ECO:0000313" key="12">
    <source>
        <dbReference type="EMBL" id="KAL3384382.1"/>
    </source>
</evidence>
<evidence type="ECO:0000256" key="7">
    <source>
        <dbReference type="ARBA" id="ARBA00023163"/>
    </source>
</evidence>
<comment type="caution">
    <text evidence="12">The sequence shown here is derived from an EMBL/GenBank/DDBJ whole genome shotgun (WGS) entry which is preliminary data.</text>
</comment>
<comment type="subcellular location">
    <subcellularLocation>
        <location evidence="1">Nucleus</location>
    </subcellularLocation>
</comment>
<keyword evidence="2" id="KW-0479">Metal-binding</keyword>